<feature type="transmembrane region" description="Helical" evidence="7">
    <location>
        <begin position="253"/>
        <end position="275"/>
    </location>
</feature>
<evidence type="ECO:0000256" key="7">
    <source>
        <dbReference type="RuleBase" id="RU363032"/>
    </source>
</evidence>
<organism evidence="10 13">
    <name type="scientific">Candidatus Phosphoribacter hodrii</name>
    <dbReference type="NCBI Taxonomy" id="2953743"/>
    <lineage>
        <taxon>Bacteria</taxon>
        <taxon>Bacillati</taxon>
        <taxon>Actinomycetota</taxon>
        <taxon>Actinomycetes</taxon>
        <taxon>Micrococcales</taxon>
        <taxon>Dermatophilaceae</taxon>
        <taxon>Candidatus Phosphoribacter</taxon>
    </lineage>
</organism>
<reference evidence="12 13" key="1">
    <citation type="submission" date="2020-10" db="EMBL/GenBank/DDBJ databases">
        <title>Connecting structure to function with the recovery of over 1000 high-quality activated sludge metagenome-assembled genomes encoding full-length rRNA genes using long-read sequencing.</title>
        <authorList>
            <person name="Singleton C.M."/>
            <person name="Petriglieri F."/>
            <person name="Kristensen J.M."/>
            <person name="Kirkegaard R.H."/>
            <person name="Michaelsen T.Y."/>
            <person name="Andersen M.H."/>
            <person name="Karst S.M."/>
            <person name="Dueholm M.S."/>
            <person name="Nielsen P.H."/>
            <person name="Albertsen M."/>
        </authorList>
    </citation>
    <scope>NUCLEOTIDE SEQUENCE [LARGE SCALE GENOMIC DNA]</scope>
    <source>
        <strain evidence="9">AalE_18-Q3-R2-46_BAT3C.188</strain>
        <strain evidence="10">Ega_18-Q3-R5-49_MAXAC.001</strain>
        <strain evidence="11">Ribe_18-Q3-R11-54_MAXAC.001</strain>
    </source>
</reference>
<dbReference type="PANTHER" id="PTHR30465">
    <property type="entry name" value="INNER MEMBRANE ABC TRANSPORTER"/>
    <property type="match status" value="1"/>
</dbReference>
<keyword evidence="4 7" id="KW-0812">Transmembrane</keyword>
<comment type="subcellular location">
    <subcellularLocation>
        <location evidence="1 7">Cell membrane</location>
        <topology evidence="1 7">Multi-pass membrane protein</topology>
    </subcellularLocation>
</comment>
<comment type="caution">
    <text evidence="10">The sequence shown here is derived from an EMBL/GenBank/DDBJ whole genome shotgun (WGS) entry which is preliminary data.</text>
</comment>
<evidence type="ECO:0000313" key="10">
    <source>
        <dbReference type="EMBL" id="MBK7272897.1"/>
    </source>
</evidence>
<proteinExistence type="inferred from homology"/>
<dbReference type="PROSITE" id="PS50928">
    <property type="entry name" value="ABC_TM1"/>
    <property type="match status" value="1"/>
</dbReference>
<dbReference type="GO" id="GO:0005886">
    <property type="term" value="C:plasma membrane"/>
    <property type="evidence" value="ECO:0007669"/>
    <property type="project" value="UniProtKB-SubCell"/>
</dbReference>
<evidence type="ECO:0000256" key="2">
    <source>
        <dbReference type="ARBA" id="ARBA00022448"/>
    </source>
</evidence>
<evidence type="ECO:0000313" key="11">
    <source>
        <dbReference type="EMBL" id="MBL0004736.1"/>
    </source>
</evidence>
<dbReference type="EMBL" id="JADJIB010000002">
    <property type="protein sequence ID" value="MBK7272897.1"/>
    <property type="molecule type" value="Genomic_DNA"/>
</dbReference>
<dbReference type="EMBL" id="JADKGK010000022">
    <property type="protein sequence ID" value="MBL0004736.1"/>
    <property type="molecule type" value="Genomic_DNA"/>
</dbReference>
<name>A0A935IJ60_9MICO</name>
<dbReference type="PANTHER" id="PTHR30465:SF0">
    <property type="entry name" value="OLIGOPEPTIDE TRANSPORT SYSTEM PERMEASE PROTEIN APPB"/>
    <property type="match status" value="1"/>
</dbReference>
<evidence type="ECO:0000313" key="12">
    <source>
        <dbReference type="Proteomes" id="UP000718281"/>
    </source>
</evidence>
<evidence type="ECO:0000256" key="5">
    <source>
        <dbReference type="ARBA" id="ARBA00022989"/>
    </source>
</evidence>
<dbReference type="CDD" id="cd06261">
    <property type="entry name" value="TM_PBP2"/>
    <property type="match status" value="1"/>
</dbReference>
<gene>
    <name evidence="9" type="ORF">IPF40_05650</name>
    <name evidence="10" type="ORF">IPI13_06880</name>
    <name evidence="11" type="ORF">IPP00_12390</name>
</gene>
<feature type="transmembrane region" description="Helical" evidence="7">
    <location>
        <begin position="295"/>
        <end position="321"/>
    </location>
</feature>
<dbReference type="Proteomes" id="UP000726105">
    <property type="component" value="Unassembled WGS sequence"/>
</dbReference>
<feature type="transmembrane region" description="Helical" evidence="7">
    <location>
        <begin position="158"/>
        <end position="178"/>
    </location>
</feature>
<evidence type="ECO:0000313" key="13">
    <source>
        <dbReference type="Proteomes" id="UP000726105"/>
    </source>
</evidence>
<dbReference type="AlphaFoldDB" id="A0A935IJ60"/>
<dbReference type="GO" id="GO:0055085">
    <property type="term" value="P:transmembrane transport"/>
    <property type="evidence" value="ECO:0007669"/>
    <property type="project" value="InterPro"/>
</dbReference>
<dbReference type="Proteomes" id="UP000718281">
    <property type="component" value="Unassembled WGS sequence"/>
</dbReference>
<evidence type="ECO:0000256" key="3">
    <source>
        <dbReference type="ARBA" id="ARBA00022475"/>
    </source>
</evidence>
<evidence type="ECO:0000256" key="6">
    <source>
        <dbReference type="ARBA" id="ARBA00023136"/>
    </source>
</evidence>
<comment type="similarity">
    <text evidence="7">Belongs to the binding-protein-dependent transport system permease family.</text>
</comment>
<dbReference type="InterPro" id="IPR000515">
    <property type="entry name" value="MetI-like"/>
</dbReference>
<dbReference type="InterPro" id="IPR035906">
    <property type="entry name" value="MetI-like_sf"/>
</dbReference>
<feature type="transmembrane region" description="Helical" evidence="7">
    <location>
        <begin position="115"/>
        <end position="137"/>
    </location>
</feature>
<accession>A0A935IJ60</accession>
<evidence type="ECO:0000259" key="8">
    <source>
        <dbReference type="PROSITE" id="PS50928"/>
    </source>
</evidence>
<dbReference type="EMBL" id="JADIXZ010000004">
    <property type="protein sequence ID" value="MBK6300544.1"/>
    <property type="molecule type" value="Genomic_DNA"/>
</dbReference>
<dbReference type="InterPro" id="IPR045621">
    <property type="entry name" value="BPD_transp_1_N"/>
</dbReference>
<dbReference type="Pfam" id="PF00528">
    <property type="entry name" value="BPD_transp_1"/>
    <property type="match status" value="1"/>
</dbReference>
<keyword evidence="5 7" id="KW-1133">Transmembrane helix</keyword>
<keyword evidence="6 7" id="KW-0472">Membrane</keyword>
<dbReference type="Pfam" id="PF19300">
    <property type="entry name" value="BPD_transp_1_N"/>
    <property type="match status" value="1"/>
</dbReference>
<keyword evidence="2 7" id="KW-0813">Transport</keyword>
<feature type="domain" description="ABC transmembrane type-1" evidence="8">
    <location>
        <begin position="111"/>
        <end position="318"/>
    </location>
</feature>
<evidence type="ECO:0000256" key="4">
    <source>
        <dbReference type="ARBA" id="ARBA00022692"/>
    </source>
</evidence>
<evidence type="ECO:0000256" key="1">
    <source>
        <dbReference type="ARBA" id="ARBA00004651"/>
    </source>
</evidence>
<dbReference type="SUPFAM" id="SSF161098">
    <property type="entry name" value="MetI-like"/>
    <property type="match status" value="1"/>
</dbReference>
<protein>
    <submittedName>
        <fullName evidence="10">ABC transporter permease</fullName>
    </submittedName>
</protein>
<dbReference type="Gene3D" id="1.10.3720.10">
    <property type="entry name" value="MetI-like"/>
    <property type="match status" value="1"/>
</dbReference>
<feature type="transmembrane region" description="Helical" evidence="7">
    <location>
        <begin position="190"/>
        <end position="211"/>
    </location>
</feature>
<sequence>MLIYIARRALMAVSVLLVVLVATFLLFFAGPSDPAQAMCGELRCTPQRLEDIRRSLGTDRPVAEQFTEYFKGLAVGREIYVSGAPRTCSAPCLGFSFRTGIEVKEALATRFPNTAMLALMTMAIFLTVGISTGVLAARRRGTALDRGVVGFSQVFGSIPSYILGLLFALYTTVLYPILPRYANRSDGLGPWFVGLIAPAIILGLIYATGYVRYARASMVDTLNQDYVRTARSKGISEQKVVYRHALRAALSPVVTILGLDMAGLLSGTLVTEHIFGVDGIGKFAIESLRNDDLPIIMGTVLIGCVLVVVMNLIVDIAYSFLDPRVRLS</sequence>
<dbReference type="Proteomes" id="UP000886632">
    <property type="component" value="Unassembled WGS sequence"/>
</dbReference>
<evidence type="ECO:0000313" key="9">
    <source>
        <dbReference type="EMBL" id="MBK6300544.1"/>
    </source>
</evidence>
<keyword evidence="3" id="KW-1003">Cell membrane</keyword>